<sequence length="118" mass="12907">MVFSFAPAWKYTSGILLSLIRSLLNGLNRCGRFATHHLNGLRRLWGTLHPNLENDPPSSPSSQSSIASMSSNRTGRSTPMFSPADSPPPLDLEDTADFHGMGGGFQESDLQYPDMVLE</sequence>
<keyword evidence="3" id="KW-1185">Reference proteome</keyword>
<dbReference type="HOGENOM" id="CLU_2073164_0_0_1"/>
<evidence type="ECO:0000313" key="3">
    <source>
        <dbReference type="Proteomes" id="UP000053342"/>
    </source>
</evidence>
<evidence type="ECO:0000313" key="2">
    <source>
        <dbReference type="EMBL" id="KIW40595.1"/>
    </source>
</evidence>
<dbReference type="EMBL" id="KN847338">
    <property type="protein sequence ID" value="KIW40595.1"/>
    <property type="molecule type" value="Genomic_DNA"/>
</dbReference>
<dbReference type="VEuPathDB" id="FungiDB:PV06_07778"/>
<dbReference type="AlphaFoldDB" id="A0A0D2DDU7"/>
<dbReference type="RefSeq" id="XP_016260811.1">
    <property type="nucleotide sequence ID" value="XM_016409057.1"/>
</dbReference>
<gene>
    <name evidence="2" type="ORF">PV06_07778</name>
</gene>
<dbReference type="GeneID" id="27359852"/>
<evidence type="ECO:0000256" key="1">
    <source>
        <dbReference type="SAM" id="MobiDB-lite"/>
    </source>
</evidence>
<feature type="compositionally biased region" description="Low complexity" evidence="1">
    <location>
        <begin position="60"/>
        <end position="71"/>
    </location>
</feature>
<accession>A0A0D2DDU7</accession>
<name>A0A0D2DDU7_9EURO</name>
<organism evidence="2 3">
    <name type="scientific">Exophiala oligosperma</name>
    <dbReference type="NCBI Taxonomy" id="215243"/>
    <lineage>
        <taxon>Eukaryota</taxon>
        <taxon>Fungi</taxon>
        <taxon>Dikarya</taxon>
        <taxon>Ascomycota</taxon>
        <taxon>Pezizomycotina</taxon>
        <taxon>Eurotiomycetes</taxon>
        <taxon>Chaetothyriomycetidae</taxon>
        <taxon>Chaetothyriales</taxon>
        <taxon>Herpotrichiellaceae</taxon>
        <taxon>Exophiala</taxon>
    </lineage>
</organism>
<proteinExistence type="predicted"/>
<feature type="region of interest" description="Disordered" evidence="1">
    <location>
        <begin position="47"/>
        <end position="118"/>
    </location>
</feature>
<dbReference type="Proteomes" id="UP000053342">
    <property type="component" value="Unassembled WGS sequence"/>
</dbReference>
<protein>
    <submittedName>
        <fullName evidence="2">Uncharacterized protein</fullName>
    </submittedName>
</protein>
<reference evidence="2 3" key="1">
    <citation type="submission" date="2015-01" db="EMBL/GenBank/DDBJ databases">
        <title>The Genome Sequence of Exophiala oligosperma CBS72588.</title>
        <authorList>
            <consortium name="The Broad Institute Genomics Platform"/>
            <person name="Cuomo C."/>
            <person name="de Hoog S."/>
            <person name="Gorbushina A."/>
            <person name="Stielow B."/>
            <person name="Teixiera M."/>
            <person name="Abouelleil A."/>
            <person name="Chapman S.B."/>
            <person name="Priest M."/>
            <person name="Young S.K."/>
            <person name="Wortman J."/>
            <person name="Nusbaum C."/>
            <person name="Birren B."/>
        </authorList>
    </citation>
    <scope>NUCLEOTIDE SEQUENCE [LARGE SCALE GENOMIC DNA]</scope>
    <source>
        <strain evidence="2 3">CBS 72588</strain>
    </source>
</reference>